<evidence type="ECO:0000313" key="2">
    <source>
        <dbReference type="EMBL" id="KAJ3640000.1"/>
    </source>
</evidence>
<dbReference type="AlphaFoldDB" id="A0AA38HLQ8"/>
<keyword evidence="3" id="KW-1185">Reference proteome</keyword>
<gene>
    <name evidence="2" type="ORF">Zmor_003325</name>
</gene>
<dbReference type="Proteomes" id="UP001168821">
    <property type="component" value="Unassembled WGS sequence"/>
</dbReference>
<accession>A0AA38HLQ8</accession>
<organism evidence="2 3">
    <name type="scientific">Zophobas morio</name>
    <dbReference type="NCBI Taxonomy" id="2755281"/>
    <lineage>
        <taxon>Eukaryota</taxon>
        <taxon>Metazoa</taxon>
        <taxon>Ecdysozoa</taxon>
        <taxon>Arthropoda</taxon>
        <taxon>Hexapoda</taxon>
        <taxon>Insecta</taxon>
        <taxon>Pterygota</taxon>
        <taxon>Neoptera</taxon>
        <taxon>Endopterygota</taxon>
        <taxon>Coleoptera</taxon>
        <taxon>Polyphaga</taxon>
        <taxon>Cucujiformia</taxon>
        <taxon>Tenebrionidae</taxon>
        <taxon>Zophobas</taxon>
    </lineage>
</organism>
<comment type="caution">
    <text evidence="2">The sequence shown here is derived from an EMBL/GenBank/DDBJ whole genome shotgun (WGS) entry which is preliminary data.</text>
</comment>
<protein>
    <submittedName>
        <fullName evidence="2">Uncharacterized protein</fullName>
    </submittedName>
</protein>
<feature type="region of interest" description="Disordered" evidence="1">
    <location>
        <begin position="1"/>
        <end position="22"/>
    </location>
</feature>
<evidence type="ECO:0000313" key="3">
    <source>
        <dbReference type="Proteomes" id="UP001168821"/>
    </source>
</evidence>
<evidence type="ECO:0000256" key="1">
    <source>
        <dbReference type="SAM" id="MobiDB-lite"/>
    </source>
</evidence>
<sequence>MGLVRGALIDNPEVPQAPPLRSPNVYPQRFSTLTPSKPQCATSNTRYSLFFCIAPCSLLTDHDHTAHTPPKLTEHPDRPTHRNLMPKNTQARLRTDTNLILNPTRRKHHSQLQLEQNLLINNNNVRKVFLLNFRDLEPRNGIMQIICFVVCYRQLNQFLMNRVHFGRKLLISSLVCVFATPIDR</sequence>
<proteinExistence type="predicted"/>
<reference evidence="2" key="1">
    <citation type="journal article" date="2023" name="G3 (Bethesda)">
        <title>Whole genome assemblies of Zophobas morio and Tenebrio molitor.</title>
        <authorList>
            <person name="Kaur S."/>
            <person name="Stinson S.A."/>
            <person name="diCenzo G.C."/>
        </authorList>
    </citation>
    <scope>NUCLEOTIDE SEQUENCE</scope>
    <source>
        <strain evidence="2">QUZm001</strain>
    </source>
</reference>
<dbReference type="EMBL" id="JALNTZ010000010">
    <property type="protein sequence ID" value="KAJ3640000.1"/>
    <property type="molecule type" value="Genomic_DNA"/>
</dbReference>
<name>A0AA38HLQ8_9CUCU</name>